<keyword evidence="3" id="KW-1185">Reference proteome</keyword>
<organism evidence="2 3">
    <name type="scientific">Musa troglodytarum</name>
    <name type="common">fe'i banana</name>
    <dbReference type="NCBI Taxonomy" id="320322"/>
    <lineage>
        <taxon>Eukaryota</taxon>
        <taxon>Viridiplantae</taxon>
        <taxon>Streptophyta</taxon>
        <taxon>Embryophyta</taxon>
        <taxon>Tracheophyta</taxon>
        <taxon>Spermatophyta</taxon>
        <taxon>Magnoliopsida</taxon>
        <taxon>Liliopsida</taxon>
        <taxon>Zingiberales</taxon>
        <taxon>Musaceae</taxon>
        <taxon>Musa</taxon>
    </lineage>
</organism>
<dbReference type="AlphaFoldDB" id="A0A9E7GNZ9"/>
<feature type="transmembrane region" description="Helical" evidence="1">
    <location>
        <begin position="42"/>
        <end position="64"/>
    </location>
</feature>
<keyword evidence="1" id="KW-1133">Transmembrane helix</keyword>
<protein>
    <submittedName>
        <fullName evidence="2">Uncharacterized protein</fullName>
    </submittedName>
</protein>
<sequence>MRIAMAAIGGQSLAISLVGVVAAAFLAFGAAASDAPAPSPTSAAGALSPPLTVAVLASSVLLLLGSLRH</sequence>
<proteinExistence type="predicted"/>
<reference evidence="2" key="1">
    <citation type="submission" date="2022-05" db="EMBL/GenBank/DDBJ databases">
        <title>The Musa troglodytarum L. genome provides insights into the mechanism of non-climacteric behaviour and enrichment of carotenoids.</title>
        <authorList>
            <person name="Wang J."/>
        </authorList>
    </citation>
    <scope>NUCLEOTIDE SEQUENCE</scope>
    <source>
        <tissue evidence="2">Leaf</tissue>
    </source>
</reference>
<keyword evidence="1" id="KW-0472">Membrane</keyword>
<evidence type="ECO:0000313" key="3">
    <source>
        <dbReference type="Proteomes" id="UP001055439"/>
    </source>
</evidence>
<evidence type="ECO:0000313" key="2">
    <source>
        <dbReference type="EMBL" id="URE18240.1"/>
    </source>
</evidence>
<gene>
    <name evidence="2" type="ORF">MUK42_12233</name>
</gene>
<name>A0A9E7GNZ9_9LILI</name>
<dbReference type="Proteomes" id="UP001055439">
    <property type="component" value="Chromosome 7"/>
</dbReference>
<evidence type="ECO:0000256" key="1">
    <source>
        <dbReference type="SAM" id="Phobius"/>
    </source>
</evidence>
<keyword evidence="1" id="KW-0812">Transmembrane</keyword>
<accession>A0A9E7GNZ9</accession>
<dbReference type="EMBL" id="CP097509">
    <property type="protein sequence ID" value="URE18240.1"/>
    <property type="molecule type" value="Genomic_DNA"/>
</dbReference>